<feature type="compositionally biased region" description="Basic and acidic residues" evidence="1">
    <location>
        <begin position="74"/>
        <end position="101"/>
    </location>
</feature>
<dbReference type="RefSeq" id="WP_093974694.1">
    <property type="nucleotide sequence ID" value="NZ_FXXQ01000009.1"/>
</dbReference>
<protein>
    <submittedName>
        <fullName evidence="2">Uncharacterized protein</fullName>
    </submittedName>
</protein>
<proteinExistence type="predicted"/>
<feature type="region of interest" description="Disordered" evidence="1">
    <location>
        <begin position="67"/>
        <end position="105"/>
    </location>
</feature>
<dbReference type="AlphaFoldDB" id="A0A238J1M6"/>
<reference evidence="2 3" key="1">
    <citation type="submission" date="2017-05" db="EMBL/GenBank/DDBJ databases">
        <authorList>
            <person name="Song R."/>
            <person name="Chenine A.L."/>
            <person name="Ruprecht R.M."/>
        </authorList>
    </citation>
    <scope>NUCLEOTIDE SEQUENCE [LARGE SCALE GENOMIC DNA]</scope>
    <source>
        <strain evidence="2 3">CECT 8489</strain>
    </source>
</reference>
<name>A0A238J1M6_9RHOB</name>
<keyword evidence="3" id="KW-1185">Reference proteome</keyword>
<evidence type="ECO:0000313" key="2">
    <source>
        <dbReference type="EMBL" id="SMX24639.1"/>
    </source>
</evidence>
<dbReference type="EMBL" id="FXXQ01000009">
    <property type="protein sequence ID" value="SMX24639.1"/>
    <property type="molecule type" value="Genomic_DNA"/>
</dbReference>
<evidence type="ECO:0000256" key="1">
    <source>
        <dbReference type="SAM" id="MobiDB-lite"/>
    </source>
</evidence>
<evidence type="ECO:0000313" key="3">
    <source>
        <dbReference type="Proteomes" id="UP000201838"/>
    </source>
</evidence>
<dbReference type="Proteomes" id="UP000201838">
    <property type="component" value="Unassembled WGS sequence"/>
</dbReference>
<accession>A0A238J1M6</accession>
<sequence length="170" mass="19416">MKPETETLKESFKTIESALVLGEFAVLADQFSMPTVAYSPARVVIIDNEAQLAEMFSNDKDLLVSNQVTQSHHQNFDEEPTKDQRKEVSDKFTKSHSKDESSVSNDVRFFRSSKTTARRNSKYSSSSPCPRRWKISEPCCLQTATPKKVQAAPLFLGRRSRKTRKVQYYV</sequence>
<organism evidence="2 3">
    <name type="scientific">Boseongicola aestuarii</name>
    <dbReference type="NCBI Taxonomy" id="1470561"/>
    <lineage>
        <taxon>Bacteria</taxon>
        <taxon>Pseudomonadati</taxon>
        <taxon>Pseudomonadota</taxon>
        <taxon>Alphaproteobacteria</taxon>
        <taxon>Rhodobacterales</taxon>
        <taxon>Paracoccaceae</taxon>
        <taxon>Boseongicola</taxon>
    </lineage>
</organism>
<gene>
    <name evidence="2" type="ORF">BOA8489_02766</name>
</gene>